<dbReference type="GO" id="GO:0005506">
    <property type="term" value="F:iron ion binding"/>
    <property type="evidence" value="ECO:0007669"/>
    <property type="project" value="InterPro"/>
</dbReference>
<reference evidence="11" key="1">
    <citation type="submission" date="2018-05" db="EMBL/GenBank/DDBJ databases">
        <title>Draft genome of Mucuna pruriens seed.</title>
        <authorList>
            <person name="Nnadi N.E."/>
            <person name="Vos R."/>
            <person name="Hasami M.H."/>
            <person name="Devisetty U.K."/>
            <person name="Aguiy J.C."/>
        </authorList>
    </citation>
    <scope>NUCLEOTIDE SEQUENCE [LARGE SCALE GENOMIC DNA]</scope>
    <source>
        <strain evidence="11">JCA_2017</strain>
    </source>
</reference>
<evidence type="ECO:0000256" key="8">
    <source>
        <dbReference type="ARBA" id="ARBA00023004"/>
    </source>
</evidence>
<dbReference type="Proteomes" id="UP000257109">
    <property type="component" value="Unassembled WGS sequence"/>
</dbReference>
<feature type="non-terminal residue" evidence="11">
    <location>
        <position position="1"/>
    </location>
</feature>
<dbReference type="Pfam" id="PF00067">
    <property type="entry name" value="p450"/>
    <property type="match status" value="1"/>
</dbReference>
<evidence type="ECO:0000256" key="4">
    <source>
        <dbReference type="ARBA" id="ARBA00022692"/>
    </source>
</evidence>
<evidence type="ECO:0000313" key="11">
    <source>
        <dbReference type="EMBL" id="RDX67513.1"/>
    </source>
</evidence>
<dbReference type="GO" id="GO:0020037">
    <property type="term" value="F:heme binding"/>
    <property type="evidence" value="ECO:0007669"/>
    <property type="project" value="InterPro"/>
</dbReference>
<keyword evidence="12" id="KW-1185">Reference proteome</keyword>
<dbReference type="GO" id="GO:0016705">
    <property type="term" value="F:oxidoreductase activity, acting on paired donors, with incorporation or reduction of molecular oxygen"/>
    <property type="evidence" value="ECO:0007669"/>
    <property type="project" value="InterPro"/>
</dbReference>
<evidence type="ECO:0000256" key="1">
    <source>
        <dbReference type="ARBA" id="ARBA00001971"/>
    </source>
</evidence>
<keyword evidence="7" id="KW-0560">Oxidoreductase</keyword>
<dbReference type="InterPro" id="IPR036396">
    <property type="entry name" value="Cyt_P450_sf"/>
</dbReference>
<keyword evidence="10" id="KW-0472">Membrane</keyword>
<dbReference type="InterPro" id="IPR050651">
    <property type="entry name" value="Plant_Cytochrome_P450_Monoox"/>
</dbReference>
<dbReference type="STRING" id="157652.A0A371EN73"/>
<comment type="subcellular location">
    <subcellularLocation>
        <location evidence="2">Membrane</location>
    </subcellularLocation>
</comment>
<dbReference type="EMBL" id="QJKJ01012958">
    <property type="protein sequence ID" value="RDX67513.1"/>
    <property type="molecule type" value="Genomic_DNA"/>
</dbReference>
<evidence type="ECO:0000256" key="7">
    <source>
        <dbReference type="ARBA" id="ARBA00023002"/>
    </source>
</evidence>
<dbReference type="PANTHER" id="PTHR47947">
    <property type="entry name" value="CYTOCHROME P450 82C3-RELATED"/>
    <property type="match status" value="1"/>
</dbReference>
<sequence length="222" mass="25782">MAKQCFTVNDKAFANRPKTLSHEVLGYNFSMIGFSPYGSYWRQIRKIVTLELHSSQRVDMLKHVMESEVKAAMKESYDVWLKKKKTVTEMKRWVGDISLNIMFRSMVGKRFVLDDDGENERIRKTMRDFVDLAGSFTVSDALPYLRWLDLDGAEKKMKKAAKEIDEFVQVWLEQHRRNRNCGSAEEKGKHDFMDMLLNLVEEGEDFDGSDVDTTIKATCLSI</sequence>
<accession>A0A371EN73</accession>
<evidence type="ECO:0000313" key="12">
    <source>
        <dbReference type="Proteomes" id="UP000257109"/>
    </source>
</evidence>
<gene>
    <name evidence="11" type="primary">CYP82A1</name>
    <name evidence="11" type="ORF">CR513_53601</name>
</gene>
<evidence type="ECO:0000256" key="2">
    <source>
        <dbReference type="ARBA" id="ARBA00004370"/>
    </source>
</evidence>
<name>A0A371EN73_MUCPR</name>
<dbReference type="PANTHER" id="PTHR47947:SF26">
    <property type="entry name" value="CYTOCHROME P450"/>
    <property type="match status" value="1"/>
</dbReference>
<keyword evidence="3" id="KW-0349">Heme</keyword>
<protein>
    <submittedName>
        <fullName evidence="11">Cytochrome P450</fullName>
    </submittedName>
</protein>
<keyword evidence="9" id="KW-0503">Monooxygenase</keyword>
<comment type="caution">
    <text evidence="11">The sequence shown here is derived from an EMBL/GenBank/DDBJ whole genome shotgun (WGS) entry which is preliminary data.</text>
</comment>
<evidence type="ECO:0000256" key="6">
    <source>
        <dbReference type="ARBA" id="ARBA00022989"/>
    </source>
</evidence>
<dbReference type="AlphaFoldDB" id="A0A371EN73"/>
<dbReference type="SUPFAM" id="SSF48264">
    <property type="entry name" value="Cytochrome P450"/>
    <property type="match status" value="1"/>
</dbReference>
<evidence type="ECO:0000256" key="3">
    <source>
        <dbReference type="ARBA" id="ARBA00022617"/>
    </source>
</evidence>
<evidence type="ECO:0000256" key="5">
    <source>
        <dbReference type="ARBA" id="ARBA00022723"/>
    </source>
</evidence>
<evidence type="ECO:0000256" key="10">
    <source>
        <dbReference type="ARBA" id="ARBA00023136"/>
    </source>
</evidence>
<keyword evidence="8" id="KW-0408">Iron</keyword>
<keyword evidence="5" id="KW-0479">Metal-binding</keyword>
<dbReference type="InterPro" id="IPR001128">
    <property type="entry name" value="Cyt_P450"/>
</dbReference>
<evidence type="ECO:0000256" key="9">
    <source>
        <dbReference type="ARBA" id="ARBA00023033"/>
    </source>
</evidence>
<dbReference type="GO" id="GO:0004497">
    <property type="term" value="F:monooxygenase activity"/>
    <property type="evidence" value="ECO:0007669"/>
    <property type="project" value="UniProtKB-KW"/>
</dbReference>
<dbReference type="OrthoDB" id="2789670at2759"/>
<keyword evidence="4" id="KW-0812">Transmembrane</keyword>
<proteinExistence type="predicted"/>
<dbReference type="Gene3D" id="1.10.630.10">
    <property type="entry name" value="Cytochrome P450"/>
    <property type="match status" value="1"/>
</dbReference>
<keyword evidence="6" id="KW-1133">Transmembrane helix</keyword>
<comment type="cofactor">
    <cofactor evidence="1">
        <name>heme</name>
        <dbReference type="ChEBI" id="CHEBI:30413"/>
    </cofactor>
</comment>
<dbReference type="GO" id="GO:0016020">
    <property type="term" value="C:membrane"/>
    <property type="evidence" value="ECO:0007669"/>
    <property type="project" value="UniProtKB-SubCell"/>
</dbReference>
<organism evidence="11 12">
    <name type="scientific">Mucuna pruriens</name>
    <name type="common">Velvet bean</name>
    <name type="synonym">Dolichos pruriens</name>
    <dbReference type="NCBI Taxonomy" id="157652"/>
    <lineage>
        <taxon>Eukaryota</taxon>
        <taxon>Viridiplantae</taxon>
        <taxon>Streptophyta</taxon>
        <taxon>Embryophyta</taxon>
        <taxon>Tracheophyta</taxon>
        <taxon>Spermatophyta</taxon>
        <taxon>Magnoliopsida</taxon>
        <taxon>eudicotyledons</taxon>
        <taxon>Gunneridae</taxon>
        <taxon>Pentapetalae</taxon>
        <taxon>rosids</taxon>
        <taxon>fabids</taxon>
        <taxon>Fabales</taxon>
        <taxon>Fabaceae</taxon>
        <taxon>Papilionoideae</taxon>
        <taxon>50 kb inversion clade</taxon>
        <taxon>NPAAA clade</taxon>
        <taxon>indigoferoid/millettioid clade</taxon>
        <taxon>Phaseoleae</taxon>
        <taxon>Mucuna</taxon>
    </lineage>
</organism>